<dbReference type="PANTHER" id="PTHR43433:SF5">
    <property type="entry name" value="AB HYDROLASE-1 DOMAIN-CONTAINING PROTEIN"/>
    <property type="match status" value="1"/>
</dbReference>
<evidence type="ECO:0000313" key="3">
    <source>
        <dbReference type="Proteomes" id="UP000548476"/>
    </source>
</evidence>
<dbReference type="EMBL" id="JACHGT010000002">
    <property type="protein sequence ID" value="MBB6033068.1"/>
    <property type="molecule type" value="Genomic_DNA"/>
</dbReference>
<evidence type="ECO:0000313" key="2">
    <source>
        <dbReference type="EMBL" id="MBB6033068.1"/>
    </source>
</evidence>
<proteinExistence type="predicted"/>
<name>A0A841FGU6_9ACTN</name>
<dbReference type="Proteomes" id="UP000548476">
    <property type="component" value="Unassembled WGS sequence"/>
</dbReference>
<feature type="domain" description="AB hydrolase-1" evidence="1">
    <location>
        <begin position="22"/>
        <end position="128"/>
    </location>
</feature>
<keyword evidence="3" id="KW-1185">Reference proteome</keyword>
<reference evidence="2 3" key="1">
    <citation type="submission" date="2020-08" db="EMBL/GenBank/DDBJ databases">
        <title>Genomic Encyclopedia of Type Strains, Phase IV (KMG-IV): sequencing the most valuable type-strain genomes for metagenomic binning, comparative biology and taxonomic classification.</title>
        <authorList>
            <person name="Goeker M."/>
        </authorList>
    </citation>
    <scope>NUCLEOTIDE SEQUENCE [LARGE SCALE GENOMIC DNA]</scope>
    <source>
        <strain evidence="2 3">YIM 65646</strain>
    </source>
</reference>
<sequence length="273" mass="29427">MNTLDVPGARLHYEVYGSGPTTLLLIPGGNGDAAPYSPLARAFAETHTVIAYDRRGYSRSPIDTPFDADTRLDADVADAVALLDTVGGAPADVFGSSSGAIVGLHLLTAHPDRIRTLVAHEPPLVTLLPDADDVLALLDRVHDLHRTKGVEEAMRVFGEGIGQPHEQGPPPDGLPAPVLEMIARMRGNFPFFLEEEVTRYPRRVPDRTALKSLADKLILAGGEDSREEFPYRPNLVLAAELGLTVHDLPGDHIGYVSARETFPRALAALLDAR</sequence>
<dbReference type="GO" id="GO:0046503">
    <property type="term" value="P:glycerolipid catabolic process"/>
    <property type="evidence" value="ECO:0007669"/>
    <property type="project" value="TreeGrafter"/>
</dbReference>
<dbReference type="Pfam" id="PF00561">
    <property type="entry name" value="Abhydrolase_1"/>
    <property type="match status" value="1"/>
</dbReference>
<dbReference type="PANTHER" id="PTHR43433">
    <property type="entry name" value="HYDROLASE, ALPHA/BETA FOLD FAMILY PROTEIN"/>
    <property type="match status" value="1"/>
</dbReference>
<accession>A0A841FGU6</accession>
<dbReference type="InterPro" id="IPR000073">
    <property type="entry name" value="AB_hydrolase_1"/>
</dbReference>
<dbReference type="SUPFAM" id="SSF53474">
    <property type="entry name" value="alpha/beta-Hydrolases"/>
    <property type="match status" value="1"/>
</dbReference>
<dbReference type="Gene3D" id="3.40.50.1820">
    <property type="entry name" value="alpha/beta hydrolase"/>
    <property type="match status" value="1"/>
</dbReference>
<organism evidence="2 3">
    <name type="scientific">Phytomonospora endophytica</name>
    <dbReference type="NCBI Taxonomy" id="714109"/>
    <lineage>
        <taxon>Bacteria</taxon>
        <taxon>Bacillati</taxon>
        <taxon>Actinomycetota</taxon>
        <taxon>Actinomycetes</taxon>
        <taxon>Micromonosporales</taxon>
        <taxon>Micromonosporaceae</taxon>
        <taxon>Phytomonospora</taxon>
    </lineage>
</organism>
<dbReference type="InterPro" id="IPR050471">
    <property type="entry name" value="AB_hydrolase"/>
</dbReference>
<dbReference type="RefSeq" id="WP_184785983.1">
    <property type="nucleotide sequence ID" value="NZ_BONT01000022.1"/>
</dbReference>
<dbReference type="AlphaFoldDB" id="A0A841FGU6"/>
<gene>
    <name evidence="2" type="ORF">HNR73_000915</name>
</gene>
<comment type="caution">
    <text evidence="2">The sequence shown here is derived from an EMBL/GenBank/DDBJ whole genome shotgun (WGS) entry which is preliminary data.</text>
</comment>
<protein>
    <submittedName>
        <fullName evidence="2">Pimeloyl-ACP methyl ester carboxylesterase</fullName>
    </submittedName>
</protein>
<evidence type="ECO:0000259" key="1">
    <source>
        <dbReference type="Pfam" id="PF00561"/>
    </source>
</evidence>
<dbReference type="GO" id="GO:0004806">
    <property type="term" value="F:triacylglycerol lipase activity"/>
    <property type="evidence" value="ECO:0007669"/>
    <property type="project" value="TreeGrafter"/>
</dbReference>
<dbReference type="InterPro" id="IPR029058">
    <property type="entry name" value="AB_hydrolase_fold"/>
</dbReference>